<evidence type="ECO:0000259" key="1">
    <source>
        <dbReference type="PROSITE" id="PS51459"/>
    </source>
</evidence>
<name>A0A8J3C1R8_9ACTN</name>
<dbReference type="AlphaFoldDB" id="A0A8J3C1R8"/>
<comment type="caution">
    <text evidence="2">The sequence shown here is derived from an EMBL/GenBank/DDBJ whole genome shotgun (WGS) entry which is preliminary data.</text>
</comment>
<reference evidence="2" key="1">
    <citation type="journal article" date="2014" name="Int. J. Syst. Evol. Microbiol.">
        <title>Complete genome sequence of Corynebacterium casei LMG S-19264T (=DSM 44701T), isolated from a smear-ripened cheese.</title>
        <authorList>
            <consortium name="US DOE Joint Genome Institute (JGI-PGF)"/>
            <person name="Walter F."/>
            <person name="Albersmeier A."/>
            <person name="Kalinowski J."/>
            <person name="Ruckert C."/>
        </authorList>
    </citation>
    <scope>NUCLEOTIDE SEQUENCE</scope>
    <source>
        <strain evidence="2">CGMCC 4.7299</strain>
    </source>
</reference>
<protein>
    <recommendedName>
        <fullName evidence="1">Fido domain-containing protein</fullName>
    </recommendedName>
</protein>
<sequence length="259" mass="27188">MVADARRLTGYLGRMPPDPLAPLLDLADVPAALAAARERVDDALRHRALRRQGGPVAAESGLRAAVASAALEGSRHEVDDVRAGTVTAPVLQGALRVSQALGGLTDLWMRAPRQVLARLHMLAARGVVADADLGRLRSGSERVDALARLVAGNDTSPPLVLAAVVHAELLTLRPFAGPSGVIARAASRLTLIGRGLDPRGLLAVEVGHLRREPEYVGAAGAYATGTPDGIRAWLRHHAHAVQEAADELVSVGDEVLTRR</sequence>
<dbReference type="Proteomes" id="UP000656042">
    <property type="component" value="Unassembled WGS sequence"/>
</dbReference>
<dbReference type="EMBL" id="BMMX01000014">
    <property type="protein sequence ID" value="GGK96759.1"/>
    <property type="molecule type" value="Genomic_DNA"/>
</dbReference>
<dbReference type="Gene3D" id="1.10.3290.10">
    <property type="entry name" value="Fido-like domain"/>
    <property type="match status" value="1"/>
</dbReference>
<dbReference type="InterPro" id="IPR003812">
    <property type="entry name" value="Fido"/>
</dbReference>
<proteinExistence type="predicted"/>
<evidence type="ECO:0000313" key="2">
    <source>
        <dbReference type="EMBL" id="GGK96759.1"/>
    </source>
</evidence>
<dbReference type="InterPro" id="IPR036597">
    <property type="entry name" value="Fido-like_dom_sf"/>
</dbReference>
<dbReference type="PROSITE" id="PS51459">
    <property type="entry name" value="FIDO"/>
    <property type="match status" value="1"/>
</dbReference>
<evidence type="ECO:0000313" key="3">
    <source>
        <dbReference type="Proteomes" id="UP000656042"/>
    </source>
</evidence>
<gene>
    <name evidence="2" type="ORF">GCM10012284_33790</name>
</gene>
<reference evidence="2" key="2">
    <citation type="submission" date="2020-09" db="EMBL/GenBank/DDBJ databases">
        <authorList>
            <person name="Sun Q."/>
            <person name="Zhou Y."/>
        </authorList>
    </citation>
    <scope>NUCLEOTIDE SEQUENCE</scope>
    <source>
        <strain evidence="2">CGMCC 4.7299</strain>
    </source>
</reference>
<accession>A0A8J3C1R8</accession>
<organism evidence="2 3">
    <name type="scientific">Mangrovihabitans endophyticus</name>
    <dbReference type="NCBI Taxonomy" id="1751298"/>
    <lineage>
        <taxon>Bacteria</taxon>
        <taxon>Bacillati</taxon>
        <taxon>Actinomycetota</taxon>
        <taxon>Actinomycetes</taxon>
        <taxon>Micromonosporales</taxon>
        <taxon>Micromonosporaceae</taxon>
        <taxon>Mangrovihabitans</taxon>
    </lineage>
</organism>
<keyword evidence="3" id="KW-1185">Reference proteome</keyword>
<feature type="domain" description="Fido" evidence="1">
    <location>
        <begin position="111"/>
        <end position="236"/>
    </location>
</feature>